<evidence type="ECO:0000313" key="11">
    <source>
        <dbReference type="Proteomes" id="UP000598271"/>
    </source>
</evidence>
<organism evidence="10 11">
    <name type="scientific">Persicitalea jodogahamensis</name>
    <dbReference type="NCBI Taxonomy" id="402147"/>
    <lineage>
        <taxon>Bacteria</taxon>
        <taxon>Pseudomonadati</taxon>
        <taxon>Bacteroidota</taxon>
        <taxon>Cytophagia</taxon>
        <taxon>Cytophagales</taxon>
        <taxon>Spirosomataceae</taxon>
        <taxon>Persicitalea</taxon>
    </lineage>
</organism>
<comment type="subcellular location">
    <subcellularLocation>
        <location evidence="2">Membrane</location>
    </subcellularLocation>
</comment>
<dbReference type="EMBL" id="BMXF01000002">
    <property type="protein sequence ID" value="GHB67654.1"/>
    <property type="molecule type" value="Genomic_DNA"/>
</dbReference>
<accession>A0A8J3D3P4</accession>
<keyword evidence="6" id="KW-0418">Kinase</keyword>
<evidence type="ECO:0000313" key="10">
    <source>
        <dbReference type="EMBL" id="GHB67654.1"/>
    </source>
</evidence>
<reference evidence="10 11" key="1">
    <citation type="journal article" date="2014" name="Int. J. Syst. Evol. Microbiol.">
        <title>Complete genome sequence of Corynebacterium casei LMG S-19264T (=DSM 44701T), isolated from a smear-ripened cheese.</title>
        <authorList>
            <consortium name="US DOE Joint Genome Institute (JGI-PGF)"/>
            <person name="Walter F."/>
            <person name="Albersmeier A."/>
            <person name="Kalinowski J."/>
            <person name="Ruckert C."/>
        </authorList>
    </citation>
    <scope>NUCLEOTIDE SEQUENCE [LARGE SCALE GENOMIC DNA]</scope>
    <source>
        <strain evidence="10 11">KCTC 12866</strain>
    </source>
</reference>
<evidence type="ECO:0000259" key="8">
    <source>
        <dbReference type="PROSITE" id="PS50109"/>
    </source>
</evidence>
<dbReference type="PANTHER" id="PTHR43065">
    <property type="entry name" value="SENSOR HISTIDINE KINASE"/>
    <property type="match status" value="1"/>
</dbReference>
<dbReference type="Gene3D" id="6.10.340.10">
    <property type="match status" value="1"/>
</dbReference>
<evidence type="ECO:0000256" key="7">
    <source>
        <dbReference type="SAM" id="Phobius"/>
    </source>
</evidence>
<dbReference type="InterPro" id="IPR004358">
    <property type="entry name" value="Sig_transdc_His_kin-like_C"/>
</dbReference>
<dbReference type="SUPFAM" id="SSF158472">
    <property type="entry name" value="HAMP domain-like"/>
    <property type="match status" value="1"/>
</dbReference>
<comment type="catalytic activity">
    <reaction evidence="1">
        <text>ATP + protein L-histidine = ADP + protein N-phospho-L-histidine.</text>
        <dbReference type="EC" id="2.7.13.3"/>
    </reaction>
</comment>
<comment type="caution">
    <text evidence="10">The sequence shown here is derived from an EMBL/GenBank/DDBJ whole genome shotgun (WGS) entry which is preliminary data.</text>
</comment>
<evidence type="ECO:0000256" key="3">
    <source>
        <dbReference type="ARBA" id="ARBA00012438"/>
    </source>
</evidence>
<keyword evidence="7" id="KW-0812">Transmembrane</keyword>
<dbReference type="PRINTS" id="PR00344">
    <property type="entry name" value="BCTRLSENSOR"/>
</dbReference>
<dbReference type="Pfam" id="PF02518">
    <property type="entry name" value="HATPase_c"/>
    <property type="match status" value="1"/>
</dbReference>
<name>A0A8J3D3P4_9BACT</name>
<keyword evidence="7" id="KW-0472">Membrane</keyword>
<evidence type="ECO:0000256" key="1">
    <source>
        <dbReference type="ARBA" id="ARBA00000085"/>
    </source>
</evidence>
<dbReference type="InterPro" id="IPR003660">
    <property type="entry name" value="HAMP_dom"/>
</dbReference>
<protein>
    <recommendedName>
        <fullName evidence="3">histidine kinase</fullName>
        <ecNumber evidence="3">2.7.13.3</ecNumber>
    </recommendedName>
</protein>
<dbReference type="InterPro" id="IPR036097">
    <property type="entry name" value="HisK_dim/P_sf"/>
</dbReference>
<feature type="domain" description="HAMP" evidence="9">
    <location>
        <begin position="183"/>
        <end position="235"/>
    </location>
</feature>
<dbReference type="CDD" id="cd00082">
    <property type="entry name" value="HisKA"/>
    <property type="match status" value="1"/>
</dbReference>
<dbReference type="PROSITE" id="PS50109">
    <property type="entry name" value="HIS_KIN"/>
    <property type="match status" value="1"/>
</dbReference>
<dbReference type="GO" id="GO:0016020">
    <property type="term" value="C:membrane"/>
    <property type="evidence" value="ECO:0007669"/>
    <property type="project" value="UniProtKB-SubCell"/>
</dbReference>
<keyword evidence="11" id="KW-1185">Reference proteome</keyword>
<sequence length="525" mass="57745">MEMVLNLKSKIWLTVAAVVLMFSFFTLYYFPDQQAKLLYDNYNTEIQNLANTVSLGVKIGMTEQNFEGVQMAMEFVKNDPRLEFVYLLQVDTVWNEAHTSFVLEDKLFKAFPANKEINLGAVSNDSSIVKRSSFETPVISGAVLIGFSTEAINIGKQRIRVVSLLVSGLVLGIGIVLGFVLARNISGPVMDLRSAAIRVSQGDFTPRVDCKSNDEIGDLGKSFNIMVDYLSRTTQKLKEANQSLATTNDALHNTVLELNATQNQLIQKEKMASLGELTAGIAHEIQNPLNFVNNFSSVNQNLIDEMLEELEKGDVEEATAIANDIKVMAEKIGSHGKRADAIVKGMLQHSRSSTGEKKPIDLNALAEEYLRLSYHGLRAKDTSFVADYKTDLDEAIGQVEAAPEDLSRVLLNLCNNAFYSVTEKKKQADKTYKPSVVVSTRRMDGKVEISVKDNGTGIPEKVLSKIFNPFFTTKPAGQGTGLGLSLSYDIVVKGHGGELSVKTHEGQGTEFIIQLPYHQAAVLST</sequence>
<evidence type="ECO:0000256" key="4">
    <source>
        <dbReference type="ARBA" id="ARBA00022553"/>
    </source>
</evidence>
<dbReference type="InterPro" id="IPR036890">
    <property type="entry name" value="HATPase_C_sf"/>
</dbReference>
<dbReference type="CDD" id="cd06225">
    <property type="entry name" value="HAMP"/>
    <property type="match status" value="1"/>
</dbReference>
<dbReference type="GO" id="GO:0000155">
    <property type="term" value="F:phosphorelay sensor kinase activity"/>
    <property type="evidence" value="ECO:0007669"/>
    <property type="project" value="InterPro"/>
</dbReference>
<keyword evidence="7" id="KW-1133">Transmembrane helix</keyword>
<feature type="transmembrane region" description="Helical" evidence="7">
    <location>
        <begin position="12"/>
        <end position="30"/>
    </location>
</feature>
<feature type="transmembrane region" description="Helical" evidence="7">
    <location>
        <begin position="161"/>
        <end position="182"/>
    </location>
</feature>
<dbReference type="PROSITE" id="PS50885">
    <property type="entry name" value="HAMP"/>
    <property type="match status" value="1"/>
</dbReference>
<dbReference type="InterPro" id="IPR003661">
    <property type="entry name" value="HisK_dim/P_dom"/>
</dbReference>
<gene>
    <name evidence="10" type="ORF">GCM10007390_21200</name>
</gene>
<keyword evidence="4" id="KW-0597">Phosphoprotein</keyword>
<evidence type="ECO:0000256" key="6">
    <source>
        <dbReference type="ARBA" id="ARBA00022777"/>
    </source>
</evidence>
<dbReference type="AlphaFoldDB" id="A0A8J3D3P4"/>
<dbReference type="SMART" id="SM00304">
    <property type="entry name" value="HAMP"/>
    <property type="match status" value="1"/>
</dbReference>
<dbReference type="SUPFAM" id="SSF47384">
    <property type="entry name" value="Homodimeric domain of signal transducing histidine kinase"/>
    <property type="match status" value="1"/>
</dbReference>
<dbReference type="Gene3D" id="3.30.565.10">
    <property type="entry name" value="Histidine kinase-like ATPase, C-terminal domain"/>
    <property type="match status" value="1"/>
</dbReference>
<dbReference type="SMART" id="SM00387">
    <property type="entry name" value="HATPase_c"/>
    <property type="match status" value="1"/>
</dbReference>
<proteinExistence type="predicted"/>
<dbReference type="InterPro" id="IPR005467">
    <property type="entry name" value="His_kinase_dom"/>
</dbReference>
<dbReference type="SUPFAM" id="SSF55874">
    <property type="entry name" value="ATPase domain of HSP90 chaperone/DNA topoisomerase II/histidine kinase"/>
    <property type="match status" value="1"/>
</dbReference>
<dbReference type="Proteomes" id="UP000598271">
    <property type="component" value="Unassembled WGS sequence"/>
</dbReference>
<dbReference type="Pfam" id="PF00672">
    <property type="entry name" value="HAMP"/>
    <property type="match status" value="1"/>
</dbReference>
<evidence type="ECO:0000256" key="5">
    <source>
        <dbReference type="ARBA" id="ARBA00022679"/>
    </source>
</evidence>
<evidence type="ECO:0000256" key="2">
    <source>
        <dbReference type="ARBA" id="ARBA00004370"/>
    </source>
</evidence>
<dbReference type="InterPro" id="IPR003594">
    <property type="entry name" value="HATPase_dom"/>
</dbReference>
<dbReference type="PANTHER" id="PTHR43065:SF42">
    <property type="entry name" value="TWO-COMPONENT SENSOR PPRA"/>
    <property type="match status" value="1"/>
</dbReference>
<feature type="domain" description="Histidine kinase" evidence="8">
    <location>
        <begin position="280"/>
        <end position="519"/>
    </location>
</feature>
<dbReference type="EC" id="2.7.13.3" evidence="3"/>
<evidence type="ECO:0000259" key="9">
    <source>
        <dbReference type="PROSITE" id="PS50885"/>
    </source>
</evidence>
<keyword evidence="5" id="KW-0808">Transferase</keyword>
<dbReference type="Gene3D" id="1.10.287.130">
    <property type="match status" value="1"/>
</dbReference>